<reference evidence="7 8" key="1">
    <citation type="submission" date="2014-05" db="EMBL/GenBank/DDBJ databases">
        <title>Draft Genome Sequence of Nitratireductor basaltis Strain UMTGB225, A Marine Bacterium Isolated from Green Barrel Tunicate.</title>
        <authorList>
            <person name="Gan H.Y."/>
        </authorList>
    </citation>
    <scope>NUCLEOTIDE SEQUENCE [LARGE SCALE GENOMIC DNA]</scope>
    <source>
        <strain evidence="7 8">UMTGB225</strain>
    </source>
</reference>
<keyword evidence="4" id="KW-0472">Membrane</keyword>
<name>A0A084UE24_9HYPH</name>
<evidence type="ECO:0000256" key="3">
    <source>
        <dbReference type="ARBA" id="ARBA00022729"/>
    </source>
</evidence>
<protein>
    <submittedName>
        <fullName evidence="7">MltA-interacting MipA family protein</fullName>
    </submittedName>
</protein>
<comment type="similarity">
    <text evidence="2">Belongs to the MipA/OmpV family.</text>
</comment>
<evidence type="ECO:0000256" key="5">
    <source>
        <dbReference type="ARBA" id="ARBA00023237"/>
    </source>
</evidence>
<comment type="subcellular location">
    <subcellularLocation>
        <location evidence="1">Cell outer membrane</location>
    </subcellularLocation>
</comment>
<evidence type="ECO:0000256" key="4">
    <source>
        <dbReference type="ARBA" id="ARBA00023136"/>
    </source>
</evidence>
<gene>
    <name evidence="7" type="ORF">EL18_02256</name>
</gene>
<dbReference type="PANTHER" id="PTHR38776">
    <property type="entry name" value="MLTA-INTERACTING PROTEIN-RELATED"/>
    <property type="match status" value="1"/>
</dbReference>
<dbReference type="EMBL" id="JMQM01000001">
    <property type="protein sequence ID" value="KFB11210.1"/>
    <property type="molecule type" value="Genomic_DNA"/>
</dbReference>
<evidence type="ECO:0000313" key="8">
    <source>
        <dbReference type="Proteomes" id="UP000053675"/>
    </source>
</evidence>
<dbReference type="AlphaFoldDB" id="A0A084UE24"/>
<keyword evidence="5" id="KW-0998">Cell outer membrane</keyword>
<proteinExistence type="inferred from homology"/>
<feature type="signal peptide" evidence="6">
    <location>
        <begin position="1"/>
        <end position="31"/>
    </location>
</feature>
<dbReference type="Pfam" id="PF06629">
    <property type="entry name" value="MipA"/>
    <property type="match status" value="1"/>
</dbReference>
<evidence type="ECO:0000256" key="6">
    <source>
        <dbReference type="SAM" id="SignalP"/>
    </source>
</evidence>
<accession>A0A084UE24</accession>
<dbReference type="Proteomes" id="UP000053675">
    <property type="component" value="Unassembled WGS sequence"/>
</dbReference>
<keyword evidence="8" id="KW-1185">Reference proteome</keyword>
<dbReference type="PANTHER" id="PTHR38776:SF1">
    <property type="entry name" value="MLTA-INTERACTING PROTEIN-RELATED"/>
    <property type="match status" value="1"/>
</dbReference>
<dbReference type="PATRIC" id="fig|472175.3.peg.2244"/>
<feature type="chain" id="PRO_5015491447" evidence="6">
    <location>
        <begin position="32"/>
        <end position="273"/>
    </location>
</feature>
<dbReference type="eggNOG" id="COG3713">
    <property type="taxonomic scope" value="Bacteria"/>
</dbReference>
<dbReference type="STRING" id="472175.EL18_02256"/>
<evidence type="ECO:0000256" key="1">
    <source>
        <dbReference type="ARBA" id="ARBA00004442"/>
    </source>
</evidence>
<comment type="caution">
    <text evidence="7">The sequence shown here is derived from an EMBL/GenBank/DDBJ whole genome shotgun (WGS) entry which is preliminary data.</text>
</comment>
<sequence length="273" mass="29381">MNEFRSSTVSKMTYISAGALAAALFATPSMAEPFWSGDWSLTLGAAVLTLPEYQGDDEYMLRVQPIVSLGRQGTAKRFSSRNDNISIGLVDTGTFRAGVAGKVVFGRDGDDAADIEGLNPVRFGGELGGFAEFYPTDWMRLRAEVRHGIRSHDGVVADVSADFFTNITPNIQVSAGPRVTYASQDYHEAWYGVNASESVASGLSEYHPDGGFHSVGLGGAINWDVTEKVKTSLFGEYARLVGPAADSSLVNERGSKNQFTVGVSATYRFDFSL</sequence>
<keyword evidence="3 6" id="KW-0732">Signal</keyword>
<dbReference type="InterPro" id="IPR010583">
    <property type="entry name" value="MipA"/>
</dbReference>
<organism evidence="7 8">
    <name type="scientific">Nitratireductor basaltis</name>
    <dbReference type="NCBI Taxonomy" id="472175"/>
    <lineage>
        <taxon>Bacteria</taxon>
        <taxon>Pseudomonadati</taxon>
        <taxon>Pseudomonadota</taxon>
        <taxon>Alphaproteobacteria</taxon>
        <taxon>Hyphomicrobiales</taxon>
        <taxon>Phyllobacteriaceae</taxon>
        <taxon>Nitratireductor</taxon>
    </lineage>
</organism>
<evidence type="ECO:0000313" key="7">
    <source>
        <dbReference type="EMBL" id="KFB11210.1"/>
    </source>
</evidence>
<dbReference type="GO" id="GO:0009279">
    <property type="term" value="C:cell outer membrane"/>
    <property type="evidence" value="ECO:0007669"/>
    <property type="project" value="UniProtKB-SubCell"/>
</dbReference>
<evidence type="ECO:0000256" key="2">
    <source>
        <dbReference type="ARBA" id="ARBA00005722"/>
    </source>
</evidence>